<dbReference type="EMBL" id="RAQH01000009">
    <property type="protein sequence ID" value="RKE80428.1"/>
    <property type="molecule type" value="Genomic_DNA"/>
</dbReference>
<dbReference type="AlphaFoldDB" id="A0A420CPX9"/>
<comment type="caution">
    <text evidence="1">The sequence shown here is derived from an EMBL/GenBank/DDBJ whole genome shotgun (WGS) entry which is preliminary data.</text>
</comment>
<reference evidence="1 2" key="1">
    <citation type="submission" date="2018-09" db="EMBL/GenBank/DDBJ databases">
        <title>Genomic Encyclopedia of Archaeal and Bacterial Type Strains, Phase II (KMG-II): from individual species to whole genera.</title>
        <authorList>
            <person name="Goeker M."/>
        </authorList>
    </citation>
    <scope>NUCLEOTIDE SEQUENCE [LARGE SCALE GENOMIC DNA]</scope>
    <source>
        <strain evidence="1 2">DSM 27620</strain>
    </source>
</reference>
<protein>
    <submittedName>
        <fullName evidence="1">Uncharacterized protein</fullName>
    </submittedName>
</protein>
<accession>A0A420CPX9</accession>
<gene>
    <name evidence="1" type="ORF">BXY58_2953</name>
</gene>
<proteinExistence type="predicted"/>
<organism evidence="1 2">
    <name type="scientific">Epilithonimonas arachidiradicis</name>
    <dbReference type="NCBI Taxonomy" id="1617282"/>
    <lineage>
        <taxon>Bacteria</taxon>
        <taxon>Pseudomonadati</taxon>
        <taxon>Bacteroidota</taxon>
        <taxon>Flavobacteriia</taxon>
        <taxon>Flavobacteriales</taxon>
        <taxon>Weeksellaceae</taxon>
        <taxon>Chryseobacterium group</taxon>
        <taxon>Epilithonimonas</taxon>
    </lineage>
</organism>
<evidence type="ECO:0000313" key="1">
    <source>
        <dbReference type="EMBL" id="RKE80428.1"/>
    </source>
</evidence>
<dbReference type="Proteomes" id="UP000285906">
    <property type="component" value="Unassembled WGS sequence"/>
</dbReference>
<sequence length="35" mass="4221">MYLAENEIIDEFYIYPDEQNNFINSLNLENHAKKS</sequence>
<name>A0A420CPX9_9FLAO</name>
<evidence type="ECO:0000313" key="2">
    <source>
        <dbReference type="Proteomes" id="UP000285906"/>
    </source>
</evidence>